<gene>
    <name evidence="3" type="ORF">EJ04DRAFT_510359</name>
</gene>
<dbReference type="PANTHER" id="PTHR36205:SF1">
    <property type="entry name" value="MAJOR FACILITATOR SUPERFAMILY TRANSPORTER"/>
    <property type="match status" value="1"/>
</dbReference>
<dbReference type="Proteomes" id="UP000799444">
    <property type="component" value="Unassembled WGS sequence"/>
</dbReference>
<sequence length="817" mass="94053">MLGFRPLRVAKRKGQSYNQVPTYDAEEADYYNEKRYESDDDSYISSTHSTPYSSRASSGAYAPRRRSLSRPTVSAYSYRNPRAFTRYFGLAIGTVLILFVLFLFRSGWASARSVALGLKRPPAPPPVWEAFPFLKRYHGGIRKLKKRGEHMPEYPRKEDIDPDNTRAPGDAELHRRDGDPVQGGNIFNPYPEYTSLKYVEEYGPVETCYLDAKDTIEIPPLRAYTGAVEGTPDNVIGSYDLLGLRNDVCFERFGRLGPYGLGYSKKYGGTGAGMEGDREGIENIWDDKGEVDFRQVKWGQVQDRCNDKNKLRFKAYSGNGRNNFFQAMGAGGPEDETGTMKLEGRAEEEAEERTYTNGTVRAQPKPEYKKLLSRTAVLIRTWTGYEYDDEDIMHLRAMISELNVRSGGEFTVHFLIHVKDDNRQIWADDATYQQVLKESLPAEFEGMGTLWSERQMFLLYGGMDEVNFRDIPLYGNYRSTFMPVTYFAHQHPEYDYFWHWEMDVRYIGHYYHLFRQVEQWTDKQPRKGLWERSARFYVPHVHGAWEDFSQMVRVQTEHGTNSKANTWSSHLPPNPHMPEPEMQKPEKPIWGPDPPLDYPGIEIDEAMKPPRPIGDDKYQWGVDEPADLIVFNPLFDPDRTNWILAEDVTGYNRSQGFPPRRTAINTAGRLSRRLLETMHREQAIHRHSMFSEMWPASCALHHGLKAVYAPHPVFIDRKWPVQYLAAIFNNGRNGASGGARLSVFSDERQHNFLGTTWYYHAGHAPNLWKRWLGYKVDNDGGEQEELASEGRMCLPAMLLHPVKQVDLVFEHEGEAGL</sequence>
<accession>A0A9P4V2B8</accession>
<evidence type="ECO:0000313" key="3">
    <source>
        <dbReference type="EMBL" id="KAF2737247.1"/>
    </source>
</evidence>
<dbReference type="EMBL" id="ML996117">
    <property type="protein sequence ID" value="KAF2737247.1"/>
    <property type="molecule type" value="Genomic_DNA"/>
</dbReference>
<dbReference type="PANTHER" id="PTHR36205">
    <property type="entry name" value="CHROMOSOME 19, WHOLE GENOME SHOTGUN SEQUENCE"/>
    <property type="match status" value="1"/>
</dbReference>
<feature type="transmembrane region" description="Helical" evidence="2">
    <location>
        <begin position="87"/>
        <end position="108"/>
    </location>
</feature>
<feature type="region of interest" description="Disordered" evidence="1">
    <location>
        <begin position="36"/>
        <end position="65"/>
    </location>
</feature>
<dbReference type="InterPro" id="IPR021822">
    <property type="entry name" value="DUF3405"/>
</dbReference>
<feature type="region of interest" description="Disordered" evidence="1">
    <location>
        <begin position="560"/>
        <end position="584"/>
    </location>
</feature>
<evidence type="ECO:0000256" key="1">
    <source>
        <dbReference type="SAM" id="MobiDB-lite"/>
    </source>
</evidence>
<name>A0A9P4V2B8_9PLEO</name>
<dbReference type="AlphaFoldDB" id="A0A9P4V2B8"/>
<organism evidence="3 4">
    <name type="scientific">Polyplosphaeria fusca</name>
    <dbReference type="NCBI Taxonomy" id="682080"/>
    <lineage>
        <taxon>Eukaryota</taxon>
        <taxon>Fungi</taxon>
        <taxon>Dikarya</taxon>
        <taxon>Ascomycota</taxon>
        <taxon>Pezizomycotina</taxon>
        <taxon>Dothideomycetes</taxon>
        <taxon>Pleosporomycetidae</taxon>
        <taxon>Pleosporales</taxon>
        <taxon>Tetraplosphaeriaceae</taxon>
        <taxon>Polyplosphaeria</taxon>
    </lineage>
</organism>
<comment type="caution">
    <text evidence="3">The sequence shown here is derived from an EMBL/GenBank/DDBJ whole genome shotgun (WGS) entry which is preliminary data.</text>
</comment>
<keyword evidence="2" id="KW-1133">Transmembrane helix</keyword>
<proteinExistence type="predicted"/>
<reference evidence="3" key="1">
    <citation type="journal article" date="2020" name="Stud. Mycol.">
        <title>101 Dothideomycetes genomes: a test case for predicting lifestyles and emergence of pathogens.</title>
        <authorList>
            <person name="Haridas S."/>
            <person name="Albert R."/>
            <person name="Binder M."/>
            <person name="Bloem J."/>
            <person name="Labutti K."/>
            <person name="Salamov A."/>
            <person name="Andreopoulos B."/>
            <person name="Baker S."/>
            <person name="Barry K."/>
            <person name="Bills G."/>
            <person name="Bluhm B."/>
            <person name="Cannon C."/>
            <person name="Castanera R."/>
            <person name="Culley D."/>
            <person name="Daum C."/>
            <person name="Ezra D."/>
            <person name="Gonzalez J."/>
            <person name="Henrissat B."/>
            <person name="Kuo A."/>
            <person name="Liang C."/>
            <person name="Lipzen A."/>
            <person name="Lutzoni F."/>
            <person name="Magnuson J."/>
            <person name="Mondo S."/>
            <person name="Nolan M."/>
            <person name="Ohm R."/>
            <person name="Pangilinan J."/>
            <person name="Park H.-J."/>
            <person name="Ramirez L."/>
            <person name="Alfaro M."/>
            <person name="Sun H."/>
            <person name="Tritt A."/>
            <person name="Yoshinaga Y."/>
            <person name="Zwiers L.-H."/>
            <person name="Turgeon B."/>
            <person name="Goodwin S."/>
            <person name="Spatafora J."/>
            <person name="Crous P."/>
            <person name="Grigoriev I."/>
        </authorList>
    </citation>
    <scope>NUCLEOTIDE SEQUENCE</scope>
    <source>
        <strain evidence="3">CBS 125425</strain>
    </source>
</reference>
<protein>
    <submittedName>
        <fullName evidence="3">Uncharacterized protein</fullName>
    </submittedName>
</protein>
<evidence type="ECO:0000256" key="2">
    <source>
        <dbReference type="SAM" id="Phobius"/>
    </source>
</evidence>
<evidence type="ECO:0000313" key="4">
    <source>
        <dbReference type="Proteomes" id="UP000799444"/>
    </source>
</evidence>
<feature type="compositionally biased region" description="Polar residues" evidence="1">
    <location>
        <begin position="560"/>
        <end position="571"/>
    </location>
</feature>
<keyword evidence="4" id="KW-1185">Reference proteome</keyword>
<keyword evidence="2" id="KW-0472">Membrane</keyword>
<dbReference type="Pfam" id="PF11885">
    <property type="entry name" value="DUF3405"/>
    <property type="match status" value="1"/>
</dbReference>
<dbReference type="OrthoDB" id="3353407at2759"/>
<keyword evidence="2" id="KW-0812">Transmembrane</keyword>
<feature type="compositionally biased region" description="Polar residues" evidence="1">
    <location>
        <begin position="43"/>
        <end position="57"/>
    </location>
</feature>